<dbReference type="OrthoDB" id="4369146at2759"/>
<evidence type="ECO:0000313" key="1">
    <source>
        <dbReference type="EMBL" id="KAG5934991.1"/>
    </source>
</evidence>
<dbReference type="AlphaFoldDB" id="A0A9P7MAC0"/>
<comment type="caution">
    <text evidence="1">The sequence shown here is derived from an EMBL/GenBank/DDBJ whole genome shotgun (WGS) entry which is preliminary data.</text>
</comment>
<sequence length="102" mass="11098">MAKKTYERFNQSEPVILTDNLWTAKGLVNGAIGTVVDTTWKDGTASHDASDARKKAPTTVLVHFDSYTGPIATELLADPNLDMHISQHLGADDVTSLPYDLL</sequence>
<protein>
    <submittedName>
        <fullName evidence="1">Uncharacterized protein</fullName>
    </submittedName>
</protein>
<keyword evidence="2" id="KW-1185">Reference proteome</keyword>
<evidence type="ECO:0000313" key="2">
    <source>
        <dbReference type="Proteomes" id="UP000706124"/>
    </source>
</evidence>
<dbReference type="EMBL" id="SRPO01000277">
    <property type="protein sequence ID" value="KAG5934991.1"/>
    <property type="molecule type" value="Genomic_DNA"/>
</dbReference>
<organism evidence="1 2">
    <name type="scientific">Claviceps pazoutovae</name>
    <dbReference type="NCBI Taxonomy" id="1649127"/>
    <lineage>
        <taxon>Eukaryota</taxon>
        <taxon>Fungi</taxon>
        <taxon>Dikarya</taxon>
        <taxon>Ascomycota</taxon>
        <taxon>Pezizomycotina</taxon>
        <taxon>Sordariomycetes</taxon>
        <taxon>Hypocreomycetidae</taxon>
        <taxon>Hypocreales</taxon>
        <taxon>Clavicipitaceae</taxon>
        <taxon>Claviceps</taxon>
    </lineage>
</organism>
<dbReference type="Proteomes" id="UP000706124">
    <property type="component" value="Unassembled WGS sequence"/>
</dbReference>
<proteinExistence type="predicted"/>
<name>A0A9P7MAC0_9HYPO</name>
<reference evidence="1 2" key="1">
    <citation type="journal article" date="2020" name="bioRxiv">
        <title>Whole genome comparisons of ergot fungi reveals the divergence and evolution of species within the genus Claviceps are the result of varying mechanisms driving genome evolution and host range expansion.</title>
        <authorList>
            <person name="Wyka S.A."/>
            <person name="Mondo S.J."/>
            <person name="Liu M."/>
            <person name="Dettman J."/>
            <person name="Nalam V."/>
            <person name="Broders K.D."/>
        </authorList>
    </citation>
    <scope>NUCLEOTIDE SEQUENCE [LARGE SCALE GENOMIC DNA]</scope>
    <source>
        <strain evidence="1 2">CCC 1485</strain>
    </source>
</reference>
<gene>
    <name evidence="1" type="ORF">E4U60_003424</name>
</gene>
<accession>A0A9P7MAC0</accession>